<evidence type="ECO:0000256" key="4">
    <source>
        <dbReference type="PROSITE-ProRule" id="PRU00182"/>
    </source>
</evidence>
<dbReference type="Gene3D" id="3.10.290.10">
    <property type="entry name" value="RNA-binding S4 domain"/>
    <property type="match status" value="1"/>
</dbReference>
<dbReference type="InterPro" id="IPR002942">
    <property type="entry name" value="S4_RNA-bd"/>
</dbReference>
<comment type="similarity">
    <text evidence="1 5">Belongs to the pseudouridine synthase RsuA family.</text>
</comment>
<gene>
    <name evidence="7" type="ORF">LB941_06645</name>
</gene>
<dbReference type="PROSITE" id="PS50889">
    <property type="entry name" value="S4"/>
    <property type="match status" value="1"/>
</dbReference>
<evidence type="ECO:0000256" key="3">
    <source>
        <dbReference type="ARBA" id="ARBA00023235"/>
    </source>
</evidence>
<dbReference type="RefSeq" id="WP_253360516.1">
    <property type="nucleotide sequence ID" value="NZ_JAIULA010000010.1"/>
</dbReference>
<dbReference type="InterPro" id="IPR036986">
    <property type="entry name" value="S4_RNA-bd_sf"/>
</dbReference>
<reference evidence="7 8" key="1">
    <citation type="journal article" date="2023" name="Int. J. Syst. Evol. Microbiol.">
        <title>Ligilactobacillus ubinensis sp. nov., a novel species isolated from the wild ferment of a durian fruit (Durio zibethinus).</title>
        <authorList>
            <person name="Heng Y.C."/>
            <person name="Menon N."/>
            <person name="Chen B."/>
            <person name="Loo B.Z.L."/>
            <person name="Wong G.W.J."/>
            <person name="Lim A.C.H."/>
            <person name="Silvaraju S."/>
            <person name="Kittelmann S."/>
        </authorList>
    </citation>
    <scope>NUCLEOTIDE SEQUENCE [LARGE SCALE GENOMIC DNA]</scope>
    <source>
        <strain evidence="7 8">WILCCON 0076</strain>
    </source>
</reference>
<keyword evidence="3 5" id="KW-0413">Isomerase</keyword>
<keyword evidence="8" id="KW-1185">Reference proteome</keyword>
<dbReference type="Pfam" id="PF00849">
    <property type="entry name" value="PseudoU_synth_2"/>
    <property type="match status" value="1"/>
</dbReference>
<sequence>MRLDKYLASCGVGTRTEVKKILKQKKVSIAGQIEINPKLQINEATTAVRVAGQQIIYAKYQYFLLNKPTGVITATKDKNQKTVLDCIHPNDWQEDLFPVGRLDKDTTGLVLITNDGSLAHKLLSPKKHIKKVYSAVISGEVNSQTIKKFSKPMRLKNGDITKPADLVLKEYSAKRNISQVIIAISEGKYHQIKRMFAANGMHVEALQRIKMGNLILPSELKQGEYRRLTEKEVENLKVQ</sequence>
<feature type="domain" description="RNA-binding S4" evidence="6">
    <location>
        <begin position="1"/>
        <end position="61"/>
    </location>
</feature>
<dbReference type="PROSITE" id="PS01149">
    <property type="entry name" value="PSI_RSU"/>
    <property type="match status" value="1"/>
</dbReference>
<dbReference type="InterPro" id="IPR020094">
    <property type="entry name" value="TruA/RsuA/RluB/E/F_N"/>
</dbReference>
<dbReference type="CDD" id="cd00165">
    <property type="entry name" value="S4"/>
    <property type="match status" value="1"/>
</dbReference>
<keyword evidence="2 4" id="KW-0694">RNA-binding</keyword>
<dbReference type="SUPFAM" id="SSF55174">
    <property type="entry name" value="Alpha-L RNA-binding motif"/>
    <property type="match status" value="1"/>
</dbReference>
<dbReference type="InterPro" id="IPR000748">
    <property type="entry name" value="PsdUridine_synth_RsuA/RluB/E/F"/>
</dbReference>
<dbReference type="Gene3D" id="3.30.70.580">
    <property type="entry name" value="Pseudouridine synthase I, catalytic domain, N-terminal subdomain"/>
    <property type="match status" value="1"/>
</dbReference>
<dbReference type="GO" id="GO:0120159">
    <property type="term" value="F:rRNA pseudouridine synthase activity"/>
    <property type="evidence" value="ECO:0007669"/>
    <property type="project" value="UniProtKB-ARBA"/>
</dbReference>
<evidence type="ECO:0000256" key="1">
    <source>
        <dbReference type="ARBA" id="ARBA00008348"/>
    </source>
</evidence>
<dbReference type="Proteomes" id="UP001139006">
    <property type="component" value="Unassembled WGS sequence"/>
</dbReference>
<dbReference type="Gene3D" id="3.30.70.1560">
    <property type="entry name" value="Alpha-L RNA-binding motif"/>
    <property type="match status" value="1"/>
</dbReference>
<dbReference type="InterPro" id="IPR020103">
    <property type="entry name" value="PsdUridine_synth_cat_dom_sf"/>
</dbReference>
<protein>
    <recommendedName>
        <fullName evidence="5">Pseudouridine synthase</fullName>
        <ecNumber evidence="5">5.4.99.-</ecNumber>
    </recommendedName>
</protein>
<accession>A0A9X2FK16</accession>
<evidence type="ECO:0000313" key="7">
    <source>
        <dbReference type="EMBL" id="MCP0887012.1"/>
    </source>
</evidence>
<dbReference type="GO" id="GO:0000455">
    <property type="term" value="P:enzyme-directed rRNA pseudouridine synthesis"/>
    <property type="evidence" value="ECO:0007669"/>
    <property type="project" value="UniProtKB-ARBA"/>
</dbReference>
<dbReference type="InterPro" id="IPR006145">
    <property type="entry name" value="PsdUridine_synth_RsuA/RluA"/>
</dbReference>
<dbReference type="InterPro" id="IPR050343">
    <property type="entry name" value="RsuA_PseudoU_synthase"/>
</dbReference>
<dbReference type="InterPro" id="IPR018496">
    <property type="entry name" value="PsdUridine_synth_RsuA/RluB_CS"/>
</dbReference>
<evidence type="ECO:0000256" key="5">
    <source>
        <dbReference type="RuleBase" id="RU003887"/>
    </source>
</evidence>
<name>A0A9X2FK16_9LACO</name>
<dbReference type="GO" id="GO:0003723">
    <property type="term" value="F:RNA binding"/>
    <property type="evidence" value="ECO:0007669"/>
    <property type="project" value="UniProtKB-KW"/>
</dbReference>
<dbReference type="SUPFAM" id="SSF55120">
    <property type="entry name" value="Pseudouridine synthase"/>
    <property type="match status" value="1"/>
</dbReference>
<dbReference type="NCBIfam" id="TIGR00093">
    <property type="entry name" value="pseudouridine synthase"/>
    <property type="match status" value="1"/>
</dbReference>
<dbReference type="EMBL" id="JAIULA010000010">
    <property type="protein sequence ID" value="MCP0887012.1"/>
    <property type="molecule type" value="Genomic_DNA"/>
</dbReference>
<dbReference type="CDD" id="cd02553">
    <property type="entry name" value="PseudoU_synth_RsuA"/>
    <property type="match status" value="1"/>
</dbReference>
<evidence type="ECO:0000259" key="6">
    <source>
        <dbReference type="SMART" id="SM00363"/>
    </source>
</evidence>
<dbReference type="SMART" id="SM00363">
    <property type="entry name" value="S4"/>
    <property type="match status" value="1"/>
</dbReference>
<dbReference type="AlphaFoldDB" id="A0A9X2FK16"/>
<dbReference type="PANTHER" id="PTHR47683">
    <property type="entry name" value="PSEUDOURIDINE SYNTHASE FAMILY PROTEIN-RELATED"/>
    <property type="match status" value="1"/>
</dbReference>
<dbReference type="EC" id="5.4.99.-" evidence="5"/>
<evidence type="ECO:0000313" key="8">
    <source>
        <dbReference type="Proteomes" id="UP001139006"/>
    </source>
</evidence>
<organism evidence="7 8">
    <name type="scientific">Ligilactobacillus ubinensis</name>
    <dbReference type="NCBI Taxonomy" id="2876789"/>
    <lineage>
        <taxon>Bacteria</taxon>
        <taxon>Bacillati</taxon>
        <taxon>Bacillota</taxon>
        <taxon>Bacilli</taxon>
        <taxon>Lactobacillales</taxon>
        <taxon>Lactobacillaceae</taxon>
        <taxon>Ligilactobacillus</taxon>
    </lineage>
</organism>
<proteinExistence type="inferred from homology"/>
<comment type="caution">
    <text evidence="7">The sequence shown here is derived from an EMBL/GenBank/DDBJ whole genome shotgun (WGS) entry which is preliminary data.</text>
</comment>
<dbReference type="PANTHER" id="PTHR47683:SF4">
    <property type="entry name" value="PSEUDOURIDINE SYNTHASE"/>
    <property type="match status" value="1"/>
</dbReference>
<dbReference type="InterPro" id="IPR042092">
    <property type="entry name" value="PsdUridine_s_RsuA/RluB/E/F_cat"/>
</dbReference>
<evidence type="ECO:0000256" key="2">
    <source>
        <dbReference type="ARBA" id="ARBA00022884"/>
    </source>
</evidence>